<evidence type="ECO:0000256" key="4">
    <source>
        <dbReference type="ARBA" id="ARBA00023004"/>
    </source>
</evidence>
<name>A0A229SL45_9PSEU</name>
<protein>
    <recommendedName>
        <fullName evidence="8">TauD/TfdA-like domain-containing protein</fullName>
    </recommendedName>
</protein>
<proteinExistence type="inferred from homology"/>
<comment type="caution">
    <text evidence="9">The sequence shown here is derived from an EMBL/GenBank/DDBJ whole genome shotgun (WGS) entry which is preliminary data.</text>
</comment>
<accession>A0A229SL45</accession>
<organism evidence="9 10">
    <name type="scientific">Amycolatopsis vastitatis</name>
    <dbReference type="NCBI Taxonomy" id="1905142"/>
    <lineage>
        <taxon>Bacteria</taxon>
        <taxon>Bacillati</taxon>
        <taxon>Actinomycetota</taxon>
        <taxon>Actinomycetes</taxon>
        <taxon>Pseudonocardiales</taxon>
        <taxon>Pseudonocardiaceae</taxon>
        <taxon>Amycolatopsis</taxon>
    </lineage>
</organism>
<dbReference type="InterPro" id="IPR003819">
    <property type="entry name" value="TauD/TfdA-like"/>
</dbReference>
<gene>
    <name evidence="9" type="ORF">CF165_48180</name>
</gene>
<evidence type="ECO:0000256" key="1">
    <source>
        <dbReference type="ARBA" id="ARBA00008425"/>
    </source>
</evidence>
<feature type="compositionally biased region" description="Basic and acidic residues" evidence="7">
    <location>
        <begin position="213"/>
        <end position="227"/>
    </location>
</feature>
<feature type="domain" description="TauD/TfdA-like" evidence="8">
    <location>
        <begin position="152"/>
        <end position="313"/>
    </location>
</feature>
<dbReference type="GO" id="GO:0016491">
    <property type="term" value="F:oxidoreductase activity"/>
    <property type="evidence" value="ECO:0007669"/>
    <property type="project" value="UniProtKB-KW"/>
</dbReference>
<keyword evidence="2 6" id="KW-0479">Metal-binding</keyword>
<evidence type="ECO:0000256" key="3">
    <source>
        <dbReference type="ARBA" id="ARBA00023002"/>
    </source>
</evidence>
<evidence type="ECO:0000259" key="8">
    <source>
        <dbReference type="Pfam" id="PF02668"/>
    </source>
</evidence>
<dbReference type="AlphaFoldDB" id="A0A229SL45"/>
<dbReference type="Gene3D" id="3.60.130.10">
    <property type="entry name" value="Clavaminate synthase-like"/>
    <property type="match status" value="1"/>
</dbReference>
<dbReference type="Proteomes" id="UP000215199">
    <property type="component" value="Unassembled WGS sequence"/>
</dbReference>
<feature type="binding site" evidence="6">
    <location>
        <position position="161"/>
    </location>
    <ligand>
        <name>Fe cation</name>
        <dbReference type="ChEBI" id="CHEBI:24875"/>
    </ligand>
</feature>
<feature type="binding site" evidence="5">
    <location>
        <position position="308"/>
    </location>
    <ligand>
        <name>2-oxoglutarate</name>
        <dbReference type="ChEBI" id="CHEBI:16810"/>
    </ligand>
</feature>
<feature type="binding site" evidence="5">
    <location>
        <position position="186"/>
    </location>
    <ligand>
        <name>2-oxoglutarate</name>
        <dbReference type="ChEBI" id="CHEBI:16810"/>
    </ligand>
</feature>
<dbReference type="EMBL" id="NMUL01000085">
    <property type="protein sequence ID" value="OXM59361.1"/>
    <property type="molecule type" value="Genomic_DNA"/>
</dbReference>
<keyword evidence="4 6" id="KW-0408">Iron</keyword>
<comment type="similarity">
    <text evidence="1">Belongs to the clavaminate synthase family.</text>
</comment>
<reference evidence="10" key="1">
    <citation type="submission" date="2017-07" db="EMBL/GenBank/DDBJ databases">
        <title>Comparative genome mining reveals phylogenetic distribution patterns of secondary metabolites in Amycolatopsis.</title>
        <authorList>
            <person name="Adamek M."/>
            <person name="Alanjary M."/>
            <person name="Sales-Ortells H."/>
            <person name="Goodfellow M."/>
            <person name="Bull A.T."/>
            <person name="Kalinowski J."/>
            <person name="Ziemert N."/>
        </authorList>
    </citation>
    <scope>NUCLEOTIDE SEQUENCE [LARGE SCALE GENOMIC DNA]</scope>
    <source>
        <strain evidence="10">H5</strain>
    </source>
</reference>
<keyword evidence="10" id="KW-1185">Reference proteome</keyword>
<dbReference type="Pfam" id="PF02668">
    <property type="entry name" value="TauD"/>
    <property type="match status" value="1"/>
</dbReference>
<evidence type="ECO:0000256" key="7">
    <source>
        <dbReference type="SAM" id="MobiDB-lite"/>
    </source>
</evidence>
<dbReference type="OrthoDB" id="3872700at2"/>
<feature type="binding site" evidence="6">
    <location>
        <position position="294"/>
    </location>
    <ligand>
        <name>Fe cation</name>
        <dbReference type="ChEBI" id="CHEBI:24875"/>
    </ligand>
</feature>
<sequence>MTSVSSVSEGSLPKITELQLTGNESEEAHRLTLACARRHPETDTSDFLRFARTLACRLPMRILSFLEEFRQAEDLHAAVIHGHHIATETLEPTPSTWQNGRTPGSRPYSWLLTLLASWLGDVIGWQSQQSGRLVTDVVPSPGMEQSLVSSCSDRELSWHTEDAWSESRADYVGLFCLRNPSHVGTTLSFLDTRDLPPKILTVLQEARFVFARDESHTDEEPPGETRRSPNVPVLTGNPRCPQLRADRDFMAERPGDAVARNALRMLITQLDSNLTDIALAPGDLLFVNNRIAVHGRRPFTPRYDGADRWLKRVNIVRDLWRTQVDSTEENNRILV</sequence>
<dbReference type="InterPro" id="IPR042098">
    <property type="entry name" value="TauD-like_sf"/>
</dbReference>
<dbReference type="GO" id="GO:0005506">
    <property type="term" value="F:iron ion binding"/>
    <property type="evidence" value="ECO:0007669"/>
    <property type="project" value="InterPro"/>
</dbReference>
<feature type="binding site" evidence="5">
    <location>
        <position position="312"/>
    </location>
    <ligand>
        <name>2-oxoglutarate</name>
        <dbReference type="ChEBI" id="CHEBI:16810"/>
    </ligand>
</feature>
<evidence type="ECO:0000256" key="5">
    <source>
        <dbReference type="PIRSR" id="PIRSR019543-1"/>
    </source>
</evidence>
<dbReference type="SUPFAM" id="SSF51197">
    <property type="entry name" value="Clavaminate synthase-like"/>
    <property type="match status" value="1"/>
</dbReference>
<dbReference type="RefSeq" id="WP_093954313.1">
    <property type="nucleotide sequence ID" value="NZ_NMUL01000085.1"/>
</dbReference>
<evidence type="ECO:0000256" key="2">
    <source>
        <dbReference type="ARBA" id="ARBA00022723"/>
    </source>
</evidence>
<dbReference type="InterPro" id="IPR014503">
    <property type="entry name" value="Clavaminate_syn-like"/>
</dbReference>
<dbReference type="PIRSF" id="PIRSF019543">
    <property type="entry name" value="Clavaminate_syn"/>
    <property type="match status" value="1"/>
</dbReference>
<feature type="region of interest" description="Disordered" evidence="7">
    <location>
        <begin position="213"/>
        <end position="238"/>
    </location>
</feature>
<feature type="binding site" evidence="6">
    <location>
        <position position="159"/>
    </location>
    <ligand>
        <name>Fe cation</name>
        <dbReference type="ChEBI" id="CHEBI:24875"/>
    </ligand>
</feature>
<keyword evidence="3" id="KW-0560">Oxidoreductase</keyword>
<evidence type="ECO:0000313" key="10">
    <source>
        <dbReference type="Proteomes" id="UP000215199"/>
    </source>
</evidence>
<evidence type="ECO:0000256" key="6">
    <source>
        <dbReference type="PIRSR" id="PIRSR019543-2"/>
    </source>
</evidence>
<evidence type="ECO:0000313" key="9">
    <source>
        <dbReference type="EMBL" id="OXM59361.1"/>
    </source>
</evidence>